<dbReference type="InterPro" id="IPR029028">
    <property type="entry name" value="Alpha/beta_knot_MTases"/>
</dbReference>
<evidence type="ECO:0000256" key="2">
    <source>
        <dbReference type="ARBA" id="ARBA00022603"/>
    </source>
</evidence>
<evidence type="ECO:0000313" key="7">
    <source>
        <dbReference type="Proteomes" id="UP000590740"/>
    </source>
</evidence>
<dbReference type="SUPFAM" id="SSF75217">
    <property type="entry name" value="alpha/beta knot"/>
    <property type="match status" value="1"/>
</dbReference>
<keyword evidence="2 6" id="KW-0489">Methyltransferase</keyword>
<dbReference type="Proteomes" id="UP000590740">
    <property type="component" value="Unassembled WGS sequence"/>
</dbReference>
<keyword evidence="3 6" id="KW-0808">Transferase</keyword>
<dbReference type="InterPro" id="IPR001537">
    <property type="entry name" value="SpoU_MeTrfase"/>
</dbReference>
<gene>
    <name evidence="6" type="ORF">HNQ65_003740</name>
</gene>
<dbReference type="GO" id="GO:0003723">
    <property type="term" value="F:RNA binding"/>
    <property type="evidence" value="ECO:0007669"/>
    <property type="project" value="InterPro"/>
</dbReference>
<dbReference type="RefSeq" id="WP_184341665.1">
    <property type="nucleotide sequence ID" value="NZ_JACHIG010000008.1"/>
</dbReference>
<evidence type="ECO:0000256" key="3">
    <source>
        <dbReference type="ARBA" id="ARBA00022679"/>
    </source>
</evidence>
<comment type="caution">
    <text evidence="6">The sequence shown here is derived from an EMBL/GenBank/DDBJ whole genome shotgun (WGS) entry which is preliminary data.</text>
</comment>
<evidence type="ECO:0000256" key="1">
    <source>
        <dbReference type="ARBA" id="ARBA00007228"/>
    </source>
</evidence>
<keyword evidence="7" id="KW-1185">Reference proteome</keyword>
<evidence type="ECO:0000259" key="5">
    <source>
        <dbReference type="Pfam" id="PF00588"/>
    </source>
</evidence>
<dbReference type="EMBL" id="JACHIG010000008">
    <property type="protein sequence ID" value="MBB5034149.1"/>
    <property type="molecule type" value="Genomic_DNA"/>
</dbReference>
<feature type="region of interest" description="Disordered" evidence="4">
    <location>
        <begin position="1"/>
        <end position="20"/>
    </location>
</feature>
<evidence type="ECO:0000313" key="6">
    <source>
        <dbReference type="EMBL" id="MBB5034149.1"/>
    </source>
</evidence>
<dbReference type="NCBIfam" id="TIGR00186">
    <property type="entry name" value="rRNA_methyl_3"/>
    <property type="match status" value="1"/>
</dbReference>
<feature type="domain" description="tRNA/rRNA methyltransferase SpoU type" evidence="5">
    <location>
        <begin position="42"/>
        <end position="182"/>
    </location>
</feature>
<dbReference type="Gene3D" id="3.40.1280.10">
    <property type="match status" value="1"/>
</dbReference>
<dbReference type="InterPro" id="IPR004441">
    <property type="entry name" value="rRNA_MeTrfase_TrmH"/>
</dbReference>
<evidence type="ECO:0000256" key="4">
    <source>
        <dbReference type="SAM" id="MobiDB-lite"/>
    </source>
</evidence>
<dbReference type="EC" id="2.1.1.185" evidence="6"/>
<dbReference type="CDD" id="cd18103">
    <property type="entry name" value="SpoU-like_RlmB"/>
    <property type="match status" value="1"/>
</dbReference>
<dbReference type="GO" id="GO:0005829">
    <property type="term" value="C:cytosol"/>
    <property type="evidence" value="ECO:0007669"/>
    <property type="project" value="TreeGrafter"/>
</dbReference>
<accession>A0A7W7YDK9</accession>
<dbReference type="GO" id="GO:0070039">
    <property type="term" value="F:rRNA (guanosine-2'-O-)-methyltransferase activity"/>
    <property type="evidence" value="ECO:0007669"/>
    <property type="project" value="TreeGrafter"/>
</dbReference>
<name>A0A7W7YDK9_9BACT</name>
<dbReference type="AlphaFoldDB" id="A0A7W7YDK9"/>
<dbReference type="InterPro" id="IPR029026">
    <property type="entry name" value="tRNA_m1G_MTases_N"/>
</dbReference>
<dbReference type="FunFam" id="3.40.1280.10:FF:000008">
    <property type="entry name" value="Group 3 RNA methyltransferase TrmH"/>
    <property type="match status" value="1"/>
</dbReference>
<reference evidence="6 7" key="1">
    <citation type="submission" date="2020-08" db="EMBL/GenBank/DDBJ databases">
        <title>Genomic Encyclopedia of Type Strains, Phase IV (KMG-IV): sequencing the most valuable type-strain genomes for metagenomic binning, comparative biology and taxonomic classification.</title>
        <authorList>
            <person name="Goeker M."/>
        </authorList>
    </citation>
    <scope>NUCLEOTIDE SEQUENCE [LARGE SCALE GENOMIC DNA]</scope>
    <source>
        <strain evidence="6 7">DSM 12252</strain>
    </source>
</reference>
<dbReference type="Pfam" id="PF00588">
    <property type="entry name" value="SpoU_methylase"/>
    <property type="match status" value="1"/>
</dbReference>
<dbReference type="PANTHER" id="PTHR46429:SF1">
    <property type="entry name" value="23S RRNA (GUANOSINE-2'-O-)-METHYLTRANSFERASE RLMB"/>
    <property type="match status" value="1"/>
</dbReference>
<proteinExistence type="inferred from homology"/>
<sequence>MRPNRPDQPTARQNRHARSDHQVHIYDEGDIAALLEDKSNPLVLILDCVQDPHNLGACLRTADAAGVCMVIMPKDKTAPITETVVRVACGGAENIPLVRVTNLVRTMDKLKELGIWLVGTADEATKSLYDLDLKGGIGIVMGAEGPGMRRLTGEHCDFLVKIPMAGKVECLNVSVATGVCLFECVRQRQPKK</sequence>
<protein>
    <submittedName>
        <fullName evidence="6">23S rRNA (Guanosine2251-2'-O)-methyltransferase</fullName>
        <ecNumber evidence="6">2.1.1.185</ecNumber>
    </submittedName>
</protein>
<comment type="similarity">
    <text evidence="1">Belongs to the class IV-like SAM-binding methyltransferase superfamily. RNA methyltransferase TrmH family.</text>
</comment>
<dbReference type="PANTHER" id="PTHR46429">
    <property type="entry name" value="23S RRNA (GUANOSINE-2'-O-)-METHYLTRANSFERASE RLMB"/>
    <property type="match status" value="1"/>
</dbReference>
<organism evidence="6 7">
    <name type="scientific">Prosthecobacter vanneervenii</name>
    <dbReference type="NCBI Taxonomy" id="48466"/>
    <lineage>
        <taxon>Bacteria</taxon>
        <taxon>Pseudomonadati</taxon>
        <taxon>Verrucomicrobiota</taxon>
        <taxon>Verrucomicrobiia</taxon>
        <taxon>Verrucomicrobiales</taxon>
        <taxon>Verrucomicrobiaceae</taxon>
        <taxon>Prosthecobacter</taxon>
    </lineage>
</organism>